<feature type="domain" description="PPC" evidence="2">
    <location>
        <begin position="23"/>
        <end position="153"/>
    </location>
</feature>
<proteinExistence type="predicted"/>
<feature type="compositionally biased region" description="Basic and acidic residues" evidence="1">
    <location>
        <begin position="9"/>
        <end position="20"/>
    </location>
</feature>
<dbReference type="Gene3D" id="3.30.1330.80">
    <property type="entry name" value="Hypothetical protein, similar to alpha- acetolactate decarboxylase, domain 2"/>
    <property type="match status" value="1"/>
</dbReference>
<dbReference type="SUPFAM" id="SSF117856">
    <property type="entry name" value="AF0104/ALDC/Ptd012-like"/>
    <property type="match status" value="1"/>
</dbReference>
<accession>A0ABU1PCE8</accession>
<dbReference type="InterPro" id="IPR005175">
    <property type="entry name" value="PPC_dom"/>
</dbReference>
<dbReference type="PANTHER" id="PTHR34988:SF1">
    <property type="entry name" value="DNA-BINDING PROTEIN"/>
    <property type="match status" value="1"/>
</dbReference>
<sequence length="153" mass="16601">MTLHANDTTTRDDHTPPIHVEEGRLGKLVMARLKPNQDLTESVEALCRQHGMKTAIVRGAIGSLIDAHLQYATPNGPREMEINGPGVEILNVFGEIGFSDGRGNPHPLQGVVADTDGKIFAGRFVRGANLSFITIEITLQEWVAVKQQEAVPA</sequence>
<dbReference type="PROSITE" id="PS51742">
    <property type="entry name" value="PPC"/>
    <property type="match status" value="1"/>
</dbReference>
<evidence type="ECO:0000313" key="4">
    <source>
        <dbReference type="Proteomes" id="UP001260715"/>
    </source>
</evidence>
<keyword evidence="4" id="KW-1185">Reference proteome</keyword>
<dbReference type="PANTHER" id="PTHR34988">
    <property type="entry name" value="PROTEIN, PUTATIVE-RELATED"/>
    <property type="match status" value="1"/>
</dbReference>
<dbReference type="Pfam" id="PF03479">
    <property type="entry name" value="PCC"/>
    <property type="match status" value="1"/>
</dbReference>
<evidence type="ECO:0000313" key="3">
    <source>
        <dbReference type="EMBL" id="MDR6583157.1"/>
    </source>
</evidence>
<evidence type="ECO:0000259" key="2">
    <source>
        <dbReference type="PROSITE" id="PS51742"/>
    </source>
</evidence>
<reference evidence="3 4" key="1">
    <citation type="submission" date="2023-07" db="EMBL/GenBank/DDBJ databases">
        <title>Sorghum-associated microbial communities from plants grown in Nebraska, USA.</title>
        <authorList>
            <person name="Schachtman D."/>
        </authorList>
    </citation>
    <scope>NUCLEOTIDE SEQUENCE [LARGE SCALE GENOMIC DNA]</scope>
    <source>
        <strain evidence="3 4">596</strain>
    </source>
</reference>
<protein>
    <submittedName>
        <fullName evidence="3">DNA-binding protein with PD1-like motif</fullName>
    </submittedName>
</protein>
<name>A0ABU1PCE8_9BURK</name>
<dbReference type="Proteomes" id="UP001260715">
    <property type="component" value="Unassembled WGS sequence"/>
</dbReference>
<comment type="caution">
    <text evidence="3">The sequence shown here is derived from an EMBL/GenBank/DDBJ whole genome shotgun (WGS) entry which is preliminary data.</text>
</comment>
<dbReference type="RefSeq" id="WP_233207550.1">
    <property type="nucleotide sequence ID" value="NZ_JAVDSJ010000002.1"/>
</dbReference>
<evidence type="ECO:0000256" key="1">
    <source>
        <dbReference type="SAM" id="MobiDB-lite"/>
    </source>
</evidence>
<organism evidence="3 4">
    <name type="scientific">Herbaspirillum frisingense</name>
    <dbReference type="NCBI Taxonomy" id="92645"/>
    <lineage>
        <taxon>Bacteria</taxon>
        <taxon>Pseudomonadati</taxon>
        <taxon>Pseudomonadota</taxon>
        <taxon>Betaproteobacteria</taxon>
        <taxon>Burkholderiales</taxon>
        <taxon>Oxalobacteraceae</taxon>
        <taxon>Herbaspirillum</taxon>
    </lineage>
</organism>
<dbReference type="EMBL" id="JAVDSJ010000002">
    <property type="protein sequence ID" value="MDR6583157.1"/>
    <property type="molecule type" value="Genomic_DNA"/>
</dbReference>
<gene>
    <name evidence="3" type="ORF">J2W50_001355</name>
</gene>
<feature type="region of interest" description="Disordered" evidence="1">
    <location>
        <begin position="1"/>
        <end position="20"/>
    </location>
</feature>